<feature type="compositionally biased region" description="Polar residues" evidence="8">
    <location>
        <begin position="320"/>
        <end position="335"/>
    </location>
</feature>
<dbReference type="GO" id="GO:0030915">
    <property type="term" value="C:Smc5-Smc6 complex"/>
    <property type="evidence" value="ECO:0007669"/>
    <property type="project" value="UniProtKB-UniRule"/>
</dbReference>
<feature type="compositionally biased region" description="Basic and acidic residues" evidence="8">
    <location>
        <begin position="23"/>
        <end position="40"/>
    </location>
</feature>
<keyword evidence="6 7" id="KW-0539">Nucleus</keyword>
<dbReference type="GO" id="GO:0006281">
    <property type="term" value="P:DNA repair"/>
    <property type="evidence" value="ECO:0007669"/>
    <property type="project" value="UniProtKB-UniRule"/>
</dbReference>
<feature type="region of interest" description="Disordered" evidence="8">
    <location>
        <begin position="174"/>
        <end position="203"/>
    </location>
</feature>
<comment type="function">
    <text evidence="7">Component of the SMC5-SMC6 complex, that promotes sister chromatid alignment after DNA damage and facilitates double-stranded DNA breaks (DSBs) repair via homologous recombination between sister chromatids.</text>
</comment>
<dbReference type="EMBL" id="CATIWC010001645">
    <property type="protein sequence ID" value="CAI8584331.1"/>
    <property type="molecule type" value="Genomic_DNA"/>
</dbReference>
<keyword evidence="3 7" id="KW-0227">DNA damage</keyword>
<dbReference type="PANTHER" id="PTHR16140">
    <property type="entry name" value="NON-STRUCTURAL MAINTENANCE OF CHROMOSOMES ELEMENT 4"/>
    <property type="match status" value="1"/>
</dbReference>
<comment type="similarity">
    <text evidence="2 7">Belongs to the NSE4 family.</text>
</comment>
<gene>
    <name evidence="10" type="ORF">VFH_U069800</name>
</gene>
<comment type="subcellular location">
    <subcellularLocation>
        <location evidence="1 7">Nucleus</location>
    </subcellularLocation>
</comment>
<evidence type="ECO:0000259" key="9">
    <source>
        <dbReference type="Pfam" id="PF08743"/>
    </source>
</evidence>
<protein>
    <recommendedName>
        <fullName evidence="7">Non-structural maintenance of chromosomes element 4</fullName>
    </recommendedName>
</protein>
<evidence type="ECO:0000256" key="1">
    <source>
        <dbReference type="ARBA" id="ARBA00004123"/>
    </source>
</evidence>
<dbReference type="GO" id="GO:0006310">
    <property type="term" value="P:DNA recombination"/>
    <property type="evidence" value="ECO:0007669"/>
    <property type="project" value="UniProtKB-UniRule"/>
</dbReference>
<keyword evidence="4 7" id="KW-0233">DNA recombination</keyword>
<feature type="compositionally biased region" description="Basic and acidic residues" evidence="8">
    <location>
        <begin position="190"/>
        <end position="203"/>
    </location>
</feature>
<dbReference type="AlphaFoldDB" id="A0AAV0YE86"/>
<accession>A0AAV0YE86</accession>
<evidence type="ECO:0000256" key="7">
    <source>
        <dbReference type="RuleBase" id="RU365071"/>
    </source>
</evidence>
<organism evidence="10 11">
    <name type="scientific">Vicia faba</name>
    <name type="common">Broad bean</name>
    <name type="synonym">Faba vulgaris</name>
    <dbReference type="NCBI Taxonomy" id="3906"/>
    <lineage>
        <taxon>Eukaryota</taxon>
        <taxon>Viridiplantae</taxon>
        <taxon>Streptophyta</taxon>
        <taxon>Embryophyta</taxon>
        <taxon>Tracheophyta</taxon>
        <taxon>Spermatophyta</taxon>
        <taxon>Magnoliopsida</taxon>
        <taxon>eudicotyledons</taxon>
        <taxon>Gunneridae</taxon>
        <taxon>Pentapetalae</taxon>
        <taxon>rosids</taxon>
        <taxon>fabids</taxon>
        <taxon>Fabales</taxon>
        <taxon>Fabaceae</taxon>
        <taxon>Papilionoideae</taxon>
        <taxon>50 kb inversion clade</taxon>
        <taxon>NPAAA clade</taxon>
        <taxon>Hologalegina</taxon>
        <taxon>IRL clade</taxon>
        <taxon>Fabeae</taxon>
        <taxon>Vicia</taxon>
    </lineage>
</organism>
<keyword evidence="11" id="KW-1185">Reference proteome</keyword>
<evidence type="ECO:0000313" key="11">
    <source>
        <dbReference type="Proteomes" id="UP001157006"/>
    </source>
</evidence>
<evidence type="ECO:0000256" key="4">
    <source>
        <dbReference type="ARBA" id="ARBA00023172"/>
    </source>
</evidence>
<dbReference type="InterPro" id="IPR027786">
    <property type="entry name" value="Nse4/EID"/>
</dbReference>
<feature type="compositionally biased region" description="Acidic residues" evidence="8">
    <location>
        <begin position="357"/>
        <end position="370"/>
    </location>
</feature>
<sequence length="384" mass="43804">MSRKGKNTIEQEEDQEQQVLRRVKPERVNANDNDNDHPTEEQNSSIRRIIRSEFLKLKSLINEKKDDLLNVDSDKFDSILSKFDKLHDQVKKPREQVADAEALLDLTRTLVGSVKSLVNEGVTPSQFVSSLIQRYAPSPNSSIDWSKLGTSVSSIFLTVHGSSTMLGPMESQLKQRKTIVSRKRTPRSATTDRPEQLNDAVEGEKTDTDKNMSTMFNLLRENKKVQLEYLILNRFSFAQTVENLFALSFLVKDGRAEINMDKNHSHYVSPKNAPAANAVMSKEVSYTHFVFRYDYNDWKIMKDLVPDGKELMPHRVQHSTVDSSQAEMNGDNSAQALPVTPIRKISRNRGRVLQEESVVEESPECDDEDASREAAIRRCKRKLH</sequence>
<dbReference type="Proteomes" id="UP001157006">
    <property type="component" value="Unassembled WGS sequence"/>
</dbReference>
<keyword evidence="5 7" id="KW-0234">DNA repair</keyword>
<feature type="region of interest" description="Disordered" evidence="8">
    <location>
        <begin position="1"/>
        <end position="45"/>
    </location>
</feature>
<reference evidence="10 11" key="1">
    <citation type="submission" date="2023-01" db="EMBL/GenBank/DDBJ databases">
        <authorList>
            <person name="Kreplak J."/>
        </authorList>
    </citation>
    <scope>NUCLEOTIDE SEQUENCE [LARGE SCALE GENOMIC DNA]</scope>
</reference>
<dbReference type="GO" id="GO:0005634">
    <property type="term" value="C:nucleus"/>
    <property type="evidence" value="ECO:0007669"/>
    <property type="project" value="UniProtKB-SubCell"/>
</dbReference>
<feature type="region of interest" description="Disordered" evidence="8">
    <location>
        <begin position="320"/>
        <end position="373"/>
    </location>
</feature>
<evidence type="ECO:0000313" key="10">
    <source>
        <dbReference type="EMBL" id="CAI8584331.1"/>
    </source>
</evidence>
<proteinExistence type="inferred from homology"/>
<evidence type="ECO:0000256" key="5">
    <source>
        <dbReference type="ARBA" id="ARBA00023204"/>
    </source>
</evidence>
<evidence type="ECO:0000256" key="6">
    <source>
        <dbReference type="ARBA" id="ARBA00023242"/>
    </source>
</evidence>
<comment type="subunit">
    <text evidence="7">Component of the SMC5-SMC6 complex.</text>
</comment>
<feature type="domain" description="Non-structural maintenance of chromosome element 4 C-terminal" evidence="9">
    <location>
        <begin position="225"/>
        <end position="310"/>
    </location>
</feature>
<feature type="compositionally biased region" description="Basic residues" evidence="8">
    <location>
        <begin position="174"/>
        <end position="186"/>
    </location>
</feature>
<evidence type="ECO:0000256" key="3">
    <source>
        <dbReference type="ARBA" id="ARBA00022763"/>
    </source>
</evidence>
<dbReference type="InterPro" id="IPR014854">
    <property type="entry name" value="Nse4_C"/>
</dbReference>
<dbReference type="Pfam" id="PF08743">
    <property type="entry name" value="Nse4_C"/>
    <property type="match status" value="1"/>
</dbReference>
<dbReference type="PANTHER" id="PTHR16140:SF0">
    <property type="entry name" value="NON-STRUCTURAL MAINTENANCE OF CHROMOSOMES ELEMENT 4"/>
    <property type="match status" value="1"/>
</dbReference>
<evidence type="ECO:0000256" key="8">
    <source>
        <dbReference type="SAM" id="MobiDB-lite"/>
    </source>
</evidence>
<evidence type="ECO:0000256" key="2">
    <source>
        <dbReference type="ARBA" id="ARBA00008997"/>
    </source>
</evidence>
<name>A0AAV0YE86_VICFA</name>
<comment type="caution">
    <text evidence="10">The sequence shown here is derived from an EMBL/GenBank/DDBJ whole genome shotgun (WGS) entry which is preliminary data.</text>
</comment>